<dbReference type="GeneID" id="111318035"/>
<gene>
    <name evidence="3" type="primary">LOC111318035</name>
</gene>
<sequence length="150" mass="16466">METSNLKMMTSMLTPTVGNGDLLPIKRSLMIATKEKTAIVPLQVKGEKGHKPLKTKGFAVSRRDMMQCLTAEVVGLTVLPKPAEARLSRLEMRKKIMEKLEELREKAGLSKPKTENGMKSPTLPLPPPEGTVRSLVEATLKNIPPPNNAL</sequence>
<accession>A0A6P6BH11</accession>
<feature type="compositionally biased region" description="Basic and acidic residues" evidence="1">
    <location>
        <begin position="103"/>
        <end position="116"/>
    </location>
</feature>
<keyword evidence="2" id="KW-1185">Reference proteome</keyword>
<evidence type="ECO:0000256" key="1">
    <source>
        <dbReference type="SAM" id="MobiDB-lite"/>
    </source>
</evidence>
<dbReference type="RefSeq" id="XP_022776384.1">
    <property type="nucleotide sequence ID" value="XM_022920649.1"/>
</dbReference>
<dbReference type="KEGG" id="dzi:111318035"/>
<evidence type="ECO:0000313" key="3">
    <source>
        <dbReference type="RefSeq" id="XP_022776384.1"/>
    </source>
</evidence>
<dbReference type="Proteomes" id="UP000515121">
    <property type="component" value="Unplaced"/>
</dbReference>
<dbReference type="OrthoDB" id="647720at2759"/>
<evidence type="ECO:0000313" key="2">
    <source>
        <dbReference type="Proteomes" id="UP000515121"/>
    </source>
</evidence>
<proteinExistence type="predicted"/>
<reference evidence="3" key="1">
    <citation type="submission" date="2025-08" db="UniProtKB">
        <authorList>
            <consortium name="RefSeq"/>
        </authorList>
    </citation>
    <scope>IDENTIFICATION</scope>
    <source>
        <tissue evidence="3">Fruit stalk</tissue>
    </source>
</reference>
<name>A0A6P6BH11_DURZI</name>
<protein>
    <submittedName>
        <fullName evidence="3">Uncharacterized protein LOC111318035 isoform X1</fullName>
    </submittedName>
</protein>
<organism evidence="2 3">
    <name type="scientific">Durio zibethinus</name>
    <name type="common">Durian</name>
    <dbReference type="NCBI Taxonomy" id="66656"/>
    <lineage>
        <taxon>Eukaryota</taxon>
        <taxon>Viridiplantae</taxon>
        <taxon>Streptophyta</taxon>
        <taxon>Embryophyta</taxon>
        <taxon>Tracheophyta</taxon>
        <taxon>Spermatophyta</taxon>
        <taxon>Magnoliopsida</taxon>
        <taxon>eudicotyledons</taxon>
        <taxon>Gunneridae</taxon>
        <taxon>Pentapetalae</taxon>
        <taxon>rosids</taxon>
        <taxon>malvids</taxon>
        <taxon>Malvales</taxon>
        <taxon>Malvaceae</taxon>
        <taxon>Helicteroideae</taxon>
        <taxon>Durio</taxon>
    </lineage>
</organism>
<feature type="region of interest" description="Disordered" evidence="1">
    <location>
        <begin position="103"/>
        <end position="131"/>
    </location>
</feature>
<dbReference type="AlphaFoldDB" id="A0A6P6BH11"/>